<dbReference type="Gene3D" id="3.30.2130.10">
    <property type="entry name" value="VC0802-like"/>
    <property type="match status" value="1"/>
</dbReference>
<dbReference type="InterPro" id="IPR027795">
    <property type="entry name" value="CASTOR_ACT_dom"/>
</dbReference>
<evidence type="ECO:0000313" key="4">
    <source>
        <dbReference type="Proteomes" id="UP000800092"/>
    </source>
</evidence>
<feature type="region of interest" description="Disordered" evidence="1">
    <location>
        <begin position="179"/>
        <end position="205"/>
    </location>
</feature>
<proteinExistence type="predicted"/>
<dbReference type="SUPFAM" id="SSF55021">
    <property type="entry name" value="ACT-like"/>
    <property type="match status" value="1"/>
</dbReference>
<feature type="domain" description="CASTOR ACT" evidence="2">
    <location>
        <begin position="100"/>
        <end position="160"/>
    </location>
</feature>
<dbReference type="PANTHER" id="PTHR31131">
    <property type="entry name" value="CHROMOSOME 1, WHOLE GENOME SHOTGUN SEQUENCE"/>
    <property type="match status" value="1"/>
</dbReference>
<sequence>MIFVEQRTQLALIHIPLHLYSNFLQPILQILLPRESNNEDDSRSNGNRSYPWPSEHKFTNISVTPVECSIVCSRVLAERIFVPVINSLSSDHQQQVSITDEDYVVIQVEGQGNGAGQRVLELTSPLAMAGISIFFITTYFSDYILVPLKSRPQVMTALTERGFRFEEDEGTHVTSPMIAHHRTRSSNSSVERFSPGTPPPTSVSELQTRTFATLRKRNIVPSVDPEIRLVQCAGQTQSSNSNGAGKEYAFRLCLVQCLTMTPRFLSLTLTDSDEPSLLLEQRFVRNFPPETLLGAETDTIIPITLDLRELPLESTGIVCGIAGRLVGVTSTMAIPNGSGERRGSAPVEMSYLSTAMAGTVMVAEDELERAVEALKGVHSGIMA</sequence>
<name>A0A6A6GTP8_VIRVR</name>
<accession>A0A6A6GTP8</accession>
<protein>
    <recommendedName>
        <fullName evidence="2">CASTOR ACT domain-containing protein</fullName>
    </recommendedName>
</protein>
<dbReference type="AlphaFoldDB" id="A0A6A6GTP8"/>
<evidence type="ECO:0000259" key="2">
    <source>
        <dbReference type="Pfam" id="PF13840"/>
    </source>
</evidence>
<dbReference type="GO" id="GO:0046394">
    <property type="term" value="P:carboxylic acid biosynthetic process"/>
    <property type="evidence" value="ECO:0007669"/>
    <property type="project" value="UniProtKB-ARBA"/>
</dbReference>
<gene>
    <name evidence="3" type="ORF">EV356DRAFT_456665</name>
</gene>
<keyword evidence="4" id="KW-1185">Reference proteome</keyword>
<dbReference type="InterPro" id="IPR045865">
    <property type="entry name" value="ACT-like_dom_sf"/>
</dbReference>
<dbReference type="OrthoDB" id="58529at2759"/>
<organism evidence="3 4">
    <name type="scientific">Viridothelium virens</name>
    <name type="common">Speckled blister lichen</name>
    <name type="synonym">Trypethelium virens</name>
    <dbReference type="NCBI Taxonomy" id="1048519"/>
    <lineage>
        <taxon>Eukaryota</taxon>
        <taxon>Fungi</taxon>
        <taxon>Dikarya</taxon>
        <taxon>Ascomycota</taxon>
        <taxon>Pezizomycotina</taxon>
        <taxon>Dothideomycetes</taxon>
        <taxon>Dothideomycetes incertae sedis</taxon>
        <taxon>Trypetheliales</taxon>
        <taxon>Trypetheliaceae</taxon>
        <taxon>Viridothelium</taxon>
    </lineage>
</organism>
<evidence type="ECO:0000256" key="1">
    <source>
        <dbReference type="SAM" id="MobiDB-lite"/>
    </source>
</evidence>
<dbReference type="EMBL" id="ML991880">
    <property type="protein sequence ID" value="KAF2228999.1"/>
    <property type="molecule type" value="Genomic_DNA"/>
</dbReference>
<evidence type="ECO:0000313" key="3">
    <source>
        <dbReference type="EMBL" id="KAF2228999.1"/>
    </source>
</evidence>
<dbReference type="Pfam" id="PF13840">
    <property type="entry name" value="ACT_7"/>
    <property type="match status" value="1"/>
</dbReference>
<dbReference type="InterPro" id="IPR051719">
    <property type="entry name" value="CASTOR_mTORC1"/>
</dbReference>
<dbReference type="Proteomes" id="UP000800092">
    <property type="component" value="Unassembled WGS sequence"/>
</dbReference>
<reference evidence="3" key="1">
    <citation type="journal article" date="2020" name="Stud. Mycol.">
        <title>101 Dothideomycetes genomes: a test case for predicting lifestyles and emergence of pathogens.</title>
        <authorList>
            <person name="Haridas S."/>
            <person name="Albert R."/>
            <person name="Binder M."/>
            <person name="Bloem J."/>
            <person name="Labutti K."/>
            <person name="Salamov A."/>
            <person name="Andreopoulos B."/>
            <person name="Baker S."/>
            <person name="Barry K."/>
            <person name="Bills G."/>
            <person name="Bluhm B."/>
            <person name="Cannon C."/>
            <person name="Castanera R."/>
            <person name="Culley D."/>
            <person name="Daum C."/>
            <person name="Ezra D."/>
            <person name="Gonzalez J."/>
            <person name="Henrissat B."/>
            <person name="Kuo A."/>
            <person name="Liang C."/>
            <person name="Lipzen A."/>
            <person name="Lutzoni F."/>
            <person name="Magnuson J."/>
            <person name="Mondo S."/>
            <person name="Nolan M."/>
            <person name="Ohm R."/>
            <person name="Pangilinan J."/>
            <person name="Park H.-J."/>
            <person name="Ramirez L."/>
            <person name="Alfaro M."/>
            <person name="Sun H."/>
            <person name="Tritt A."/>
            <person name="Yoshinaga Y."/>
            <person name="Zwiers L.-H."/>
            <person name="Turgeon B."/>
            <person name="Goodwin S."/>
            <person name="Spatafora J."/>
            <person name="Crous P."/>
            <person name="Grigoriev I."/>
        </authorList>
    </citation>
    <scope>NUCLEOTIDE SEQUENCE</scope>
    <source>
        <strain evidence="3">Tuck. ex Michener</strain>
    </source>
</reference>
<dbReference type="GO" id="GO:0006520">
    <property type="term" value="P:amino acid metabolic process"/>
    <property type="evidence" value="ECO:0007669"/>
    <property type="project" value="UniProtKB-ARBA"/>
</dbReference>
<dbReference type="PANTHER" id="PTHR31131:SF6">
    <property type="entry name" value="CASTOR ACT DOMAIN-CONTAINING PROTEIN"/>
    <property type="match status" value="1"/>
</dbReference>